<dbReference type="RefSeq" id="WP_078697704.1">
    <property type="nucleotide sequence ID" value="NZ_FUYH01000035.1"/>
</dbReference>
<organism evidence="1 2">
    <name type="scientific">Caloramator quimbayensis</name>
    <dbReference type="NCBI Taxonomy" id="1147123"/>
    <lineage>
        <taxon>Bacteria</taxon>
        <taxon>Bacillati</taxon>
        <taxon>Bacillota</taxon>
        <taxon>Clostridia</taxon>
        <taxon>Eubacteriales</taxon>
        <taxon>Clostridiaceae</taxon>
        <taxon>Caloramator</taxon>
    </lineage>
</organism>
<dbReference type="Proteomes" id="UP000190105">
    <property type="component" value="Unassembled WGS sequence"/>
</dbReference>
<dbReference type="AlphaFoldDB" id="A0A1T4YC82"/>
<accession>A0A1T4YC82</accession>
<keyword evidence="2" id="KW-1185">Reference proteome</keyword>
<dbReference type="STRING" id="1147123.SAMN05443428_13525"/>
<proteinExistence type="predicted"/>
<reference evidence="2" key="1">
    <citation type="submission" date="2017-02" db="EMBL/GenBank/DDBJ databases">
        <authorList>
            <person name="Varghese N."/>
            <person name="Submissions S."/>
        </authorList>
    </citation>
    <scope>NUCLEOTIDE SEQUENCE [LARGE SCALE GENOMIC DNA]</scope>
    <source>
        <strain evidence="2">USBA 833</strain>
    </source>
</reference>
<name>A0A1T4YC82_9CLOT</name>
<evidence type="ECO:0000313" key="1">
    <source>
        <dbReference type="EMBL" id="SKA99379.1"/>
    </source>
</evidence>
<dbReference type="EMBL" id="FUYH01000035">
    <property type="protein sequence ID" value="SKA99379.1"/>
    <property type="molecule type" value="Genomic_DNA"/>
</dbReference>
<protein>
    <submittedName>
        <fullName evidence="1">Uncharacterized protein</fullName>
    </submittedName>
</protein>
<evidence type="ECO:0000313" key="2">
    <source>
        <dbReference type="Proteomes" id="UP000190105"/>
    </source>
</evidence>
<sequence>MIGTTILAKEKLDKGVLVKAICSILGVNNDNVMYIEDINDWVNKKNEVAVIEYNGITDDEIANGMHVYDIFSNKKININELQKYVTEKLYISEEI</sequence>
<gene>
    <name evidence="1" type="ORF">SAMN05443428_13525</name>
</gene>